<dbReference type="RefSeq" id="WP_345020170.1">
    <property type="nucleotide sequence ID" value="NZ_BAABDO010000024.1"/>
</dbReference>
<proteinExistence type="predicted"/>
<protein>
    <submittedName>
        <fullName evidence="2">Uncharacterized protein</fullName>
    </submittedName>
</protein>
<comment type="caution">
    <text evidence="2">The sequence shown here is derived from an EMBL/GenBank/DDBJ whole genome shotgun (WGS) entry which is preliminary data.</text>
</comment>
<sequence length="150" mass="16784">MIRDRGRHAKTIDRPAPRNRRREYLVALHMAVQARRDLAGRLVSRQGVSWVNVARCDAPRRTVDVACDYRSGGWRFCRLADGATITRAENVAECVEAIARELAKGEPVSHQPAYPSECGGRRDHGRGEVHGHQPVLTNSNASSRRVRLPI</sequence>
<evidence type="ECO:0000256" key="1">
    <source>
        <dbReference type="SAM" id="MobiDB-lite"/>
    </source>
</evidence>
<evidence type="ECO:0000313" key="2">
    <source>
        <dbReference type="EMBL" id="GAA4137661.1"/>
    </source>
</evidence>
<feature type="region of interest" description="Disordered" evidence="1">
    <location>
        <begin position="105"/>
        <end position="150"/>
    </location>
</feature>
<dbReference type="EMBL" id="BAABDO010000024">
    <property type="protein sequence ID" value="GAA4137661.1"/>
    <property type="molecule type" value="Genomic_DNA"/>
</dbReference>
<keyword evidence="3" id="KW-1185">Reference proteome</keyword>
<organism evidence="2 3">
    <name type="scientific">Actinomadura keratinilytica</name>
    <dbReference type="NCBI Taxonomy" id="547461"/>
    <lineage>
        <taxon>Bacteria</taxon>
        <taxon>Bacillati</taxon>
        <taxon>Actinomycetota</taxon>
        <taxon>Actinomycetes</taxon>
        <taxon>Streptosporangiales</taxon>
        <taxon>Thermomonosporaceae</taxon>
        <taxon>Actinomadura</taxon>
    </lineage>
</organism>
<gene>
    <name evidence="2" type="ORF">GCM10022416_22380</name>
</gene>
<reference evidence="3" key="1">
    <citation type="journal article" date="2019" name="Int. J. Syst. Evol. Microbiol.">
        <title>The Global Catalogue of Microorganisms (GCM) 10K type strain sequencing project: providing services to taxonomists for standard genome sequencing and annotation.</title>
        <authorList>
            <consortium name="The Broad Institute Genomics Platform"/>
            <consortium name="The Broad Institute Genome Sequencing Center for Infectious Disease"/>
            <person name="Wu L."/>
            <person name="Ma J."/>
        </authorList>
    </citation>
    <scope>NUCLEOTIDE SEQUENCE [LARGE SCALE GENOMIC DNA]</scope>
    <source>
        <strain evidence="3">JCM 17316</strain>
    </source>
</reference>
<dbReference type="Proteomes" id="UP001500266">
    <property type="component" value="Unassembled WGS sequence"/>
</dbReference>
<accession>A0ABP7YKS7</accession>
<evidence type="ECO:0000313" key="3">
    <source>
        <dbReference type="Proteomes" id="UP001500266"/>
    </source>
</evidence>
<name>A0ABP7YKS7_9ACTN</name>
<feature type="compositionally biased region" description="Basic and acidic residues" evidence="1">
    <location>
        <begin position="119"/>
        <end position="131"/>
    </location>
</feature>